<evidence type="ECO:0000313" key="2">
    <source>
        <dbReference type="Proteomes" id="UP001199296"/>
    </source>
</evidence>
<dbReference type="RefSeq" id="WP_229343375.1">
    <property type="nucleotide sequence ID" value="NZ_JAJFAT010000001.1"/>
</dbReference>
<gene>
    <name evidence="1" type="ORF">LJ207_01415</name>
</gene>
<keyword evidence="2" id="KW-1185">Reference proteome</keyword>
<dbReference type="GO" id="GO:0004061">
    <property type="term" value="F:arylformamidase activity"/>
    <property type="evidence" value="ECO:0007669"/>
    <property type="project" value="InterPro"/>
</dbReference>
<dbReference type="InterPro" id="IPR007325">
    <property type="entry name" value="KFase/CYL"/>
</dbReference>
<comment type="caution">
    <text evidence="1">The sequence shown here is derived from an EMBL/GenBank/DDBJ whole genome shotgun (WGS) entry which is preliminary data.</text>
</comment>
<name>A0AAW4WW05_9FIRM</name>
<dbReference type="Proteomes" id="UP001199296">
    <property type="component" value="Unassembled WGS sequence"/>
</dbReference>
<dbReference type="EMBL" id="JAJFAT010000001">
    <property type="protein sequence ID" value="MCC3143981.1"/>
    <property type="molecule type" value="Genomic_DNA"/>
</dbReference>
<organism evidence="1 2">
    <name type="scientific">Halanaerobium polyolivorans</name>
    <dbReference type="NCBI Taxonomy" id="2886943"/>
    <lineage>
        <taxon>Bacteria</taxon>
        <taxon>Bacillati</taxon>
        <taxon>Bacillota</taxon>
        <taxon>Clostridia</taxon>
        <taxon>Halanaerobiales</taxon>
        <taxon>Halanaerobiaceae</taxon>
        <taxon>Halanaerobium</taxon>
    </lineage>
</organism>
<dbReference type="SUPFAM" id="SSF102198">
    <property type="entry name" value="Putative cyclase"/>
    <property type="match status" value="1"/>
</dbReference>
<dbReference type="AlphaFoldDB" id="A0AAW4WW05"/>
<proteinExistence type="predicted"/>
<sequence>MKKLVDLSHEIRTDMPVYPGDRKVNLEKDRDLEKDEYTNHNLSMGMHVGTHIDLPMHMINSNYAVSDLSLNKLSGPAKLIYAKGERVIEYKSIYEELIKKDDIVIFYTGFAEKFNSEEYYHDHPLISRGLAEFLAEKEINILAFDMPSPDKSPYEIHKILFEKDILILENLCNLDKLLGFKEFKLLIFPLKVKTSGAPVRVAAEIS</sequence>
<dbReference type="PANTHER" id="PTHR31118">
    <property type="entry name" value="CYCLASE-LIKE PROTEIN 2"/>
    <property type="match status" value="1"/>
</dbReference>
<dbReference type="GO" id="GO:0019441">
    <property type="term" value="P:L-tryptophan catabolic process to kynurenine"/>
    <property type="evidence" value="ECO:0007669"/>
    <property type="project" value="InterPro"/>
</dbReference>
<dbReference type="InterPro" id="IPR037175">
    <property type="entry name" value="KFase_sf"/>
</dbReference>
<dbReference type="Pfam" id="PF04199">
    <property type="entry name" value="Cyclase"/>
    <property type="match status" value="1"/>
</dbReference>
<reference evidence="1 2" key="1">
    <citation type="submission" date="2021-10" db="EMBL/GenBank/DDBJ databases">
        <authorList>
            <person name="Grouzdev D.S."/>
            <person name="Pantiukh K.S."/>
            <person name="Krutkina M.S."/>
        </authorList>
    </citation>
    <scope>NUCLEOTIDE SEQUENCE [LARGE SCALE GENOMIC DNA]</scope>
    <source>
        <strain evidence="1 2">Z-7514</strain>
    </source>
</reference>
<dbReference type="Gene3D" id="3.50.30.50">
    <property type="entry name" value="Putative cyclase"/>
    <property type="match status" value="1"/>
</dbReference>
<dbReference type="PANTHER" id="PTHR31118:SF12">
    <property type="entry name" value="CYCLASE-LIKE PROTEIN 2"/>
    <property type="match status" value="1"/>
</dbReference>
<accession>A0AAW4WW05</accession>
<protein>
    <submittedName>
        <fullName evidence="1">Cyclase family protein</fullName>
    </submittedName>
</protein>
<evidence type="ECO:0000313" key="1">
    <source>
        <dbReference type="EMBL" id="MCC3143981.1"/>
    </source>
</evidence>